<feature type="coiled-coil region" evidence="8">
    <location>
        <begin position="344"/>
        <end position="378"/>
    </location>
</feature>
<dbReference type="EC" id="1.8.1.8" evidence="1"/>
<dbReference type="SUPFAM" id="SSF52833">
    <property type="entry name" value="Thioredoxin-like"/>
    <property type="match status" value="1"/>
</dbReference>
<dbReference type="PANTHER" id="PTHR13871">
    <property type="entry name" value="THIOREDOXIN"/>
    <property type="match status" value="1"/>
</dbReference>
<evidence type="ECO:0000256" key="6">
    <source>
        <dbReference type="ARBA" id="ARBA00047388"/>
    </source>
</evidence>
<dbReference type="Proteomes" id="UP001162640">
    <property type="component" value="Unassembled WGS sequence"/>
</dbReference>
<keyword evidence="8" id="KW-0175">Coiled coil</keyword>
<dbReference type="AlphaFoldDB" id="A0A9W7A248"/>
<dbReference type="Gene3D" id="3.40.50.300">
    <property type="entry name" value="P-loop containing nucleotide triphosphate hydrolases"/>
    <property type="match status" value="1"/>
</dbReference>
<feature type="domain" description="Thioredoxin" evidence="10">
    <location>
        <begin position="44"/>
        <end position="216"/>
    </location>
</feature>
<evidence type="ECO:0000256" key="9">
    <source>
        <dbReference type="SAM" id="MobiDB-lite"/>
    </source>
</evidence>
<evidence type="ECO:0000256" key="1">
    <source>
        <dbReference type="ARBA" id="ARBA00012612"/>
    </source>
</evidence>
<dbReference type="EMBL" id="BLQM01000107">
    <property type="protein sequence ID" value="GMH64499.1"/>
    <property type="molecule type" value="Genomic_DNA"/>
</dbReference>
<dbReference type="GO" id="GO:0047134">
    <property type="term" value="F:protein-disulfide reductase [NAD(P)H] activity"/>
    <property type="evidence" value="ECO:0007669"/>
    <property type="project" value="UniProtKB-EC"/>
</dbReference>
<keyword evidence="4" id="KW-0520">NAD</keyword>
<evidence type="ECO:0000313" key="12">
    <source>
        <dbReference type="Proteomes" id="UP001162640"/>
    </source>
</evidence>
<dbReference type="SUPFAM" id="SSF52540">
    <property type="entry name" value="P-loop containing nucleoside triphosphate hydrolases"/>
    <property type="match status" value="1"/>
</dbReference>
<dbReference type="InterPro" id="IPR013766">
    <property type="entry name" value="Thioredoxin_domain"/>
</dbReference>
<evidence type="ECO:0000313" key="11">
    <source>
        <dbReference type="EMBL" id="GMH64499.1"/>
    </source>
</evidence>
<evidence type="ECO:0000256" key="3">
    <source>
        <dbReference type="ARBA" id="ARBA00023002"/>
    </source>
</evidence>
<evidence type="ECO:0000259" key="10">
    <source>
        <dbReference type="PROSITE" id="PS51352"/>
    </source>
</evidence>
<dbReference type="InterPro" id="IPR012336">
    <property type="entry name" value="Thioredoxin-like_fold"/>
</dbReference>
<dbReference type="PROSITE" id="PS51352">
    <property type="entry name" value="THIOREDOXIN_2"/>
    <property type="match status" value="1"/>
</dbReference>
<comment type="similarity">
    <text evidence="5">Belongs to the nucleoredoxin family.</text>
</comment>
<organism evidence="11 12">
    <name type="scientific">Triparma laevis f. inornata</name>
    <dbReference type="NCBI Taxonomy" id="1714386"/>
    <lineage>
        <taxon>Eukaryota</taxon>
        <taxon>Sar</taxon>
        <taxon>Stramenopiles</taxon>
        <taxon>Ochrophyta</taxon>
        <taxon>Bolidophyceae</taxon>
        <taxon>Parmales</taxon>
        <taxon>Triparmaceae</taxon>
        <taxon>Triparma</taxon>
    </lineage>
</organism>
<comment type="caution">
    <text evidence="11">The sequence shown here is derived from an EMBL/GenBank/DDBJ whole genome shotgun (WGS) entry which is preliminary data.</text>
</comment>
<dbReference type="Gene3D" id="3.40.30.10">
    <property type="entry name" value="Glutaredoxin"/>
    <property type="match status" value="1"/>
</dbReference>
<sequence>MKISDSLQKHDANVFCDCPNLVPSNIYVSDTVAVVAHLCRIQNIKLKLSNPPNTTTSYYKFSEVFGPTLQSKTGTVDTDDLLANKHVLVLFSGQWCPYCPPFEHKLVKFYDGIKAKRNDFEIVLVSSNRDETKFDENFESMKWYALHFYKRNIKEFCIEMHQREALALGELPIQCSRIMVVGQGRVGKTTFLRRLLGEPFNPNEQSTVGAVTHNIDTTMDAKSVRGEEGVRICQAETACGWNALQDSTDADEEHVRVMRQYVSRRAKQTKADVNEEYARIRLEEARRAKEEEEAATTQAKKDDEEGKESEEEVVDIFEPTKEVEADDVGRRMSSKYGDKLDAIIAKIDERRNKLEAKIDSSKDEIIRAVEQLEQLIKKGTIATMNGKEGKRLEGL</sequence>
<comment type="catalytic activity">
    <reaction evidence="6">
        <text>[protein]-dithiol + NAD(+) = [protein]-disulfide + NADH + H(+)</text>
        <dbReference type="Rhea" id="RHEA:18749"/>
        <dbReference type="Rhea" id="RHEA-COMP:10593"/>
        <dbReference type="Rhea" id="RHEA-COMP:10594"/>
        <dbReference type="ChEBI" id="CHEBI:15378"/>
        <dbReference type="ChEBI" id="CHEBI:29950"/>
        <dbReference type="ChEBI" id="CHEBI:50058"/>
        <dbReference type="ChEBI" id="CHEBI:57540"/>
        <dbReference type="ChEBI" id="CHEBI:57945"/>
        <dbReference type="EC" id="1.8.1.8"/>
    </reaction>
</comment>
<evidence type="ECO:0000256" key="2">
    <source>
        <dbReference type="ARBA" id="ARBA00022737"/>
    </source>
</evidence>
<comment type="catalytic activity">
    <reaction evidence="7">
        <text>[protein]-dithiol + NADP(+) = [protein]-disulfide + NADPH + H(+)</text>
        <dbReference type="Rhea" id="RHEA:18753"/>
        <dbReference type="Rhea" id="RHEA-COMP:10593"/>
        <dbReference type="Rhea" id="RHEA-COMP:10594"/>
        <dbReference type="ChEBI" id="CHEBI:15378"/>
        <dbReference type="ChEBI" id="CHEBI:29950"/>
        <dbReference type="ChEBI" id="CHEBI:50058"/>
        <dbReference type="ChEBI" id="CHEBI:57783"/>
        <dbReference type="ChEBI" id="CHEBI:58349"/>
        <dbReference type="EC" id="1.8.1.8"/>
    </reaction>
</comment>
<dbReference type="InterPro" id="IPR017937">
    <property type="entry name" value="Thioredoxin_CS"/>
</dbReference>
<dbReference type="Pfam" id="PF08477">
    <property type="entry name" value="Roc"/>
    <property type="match status" value="1"/>
</dbReference>
<accession>A0A9W7A248</accession>
<keyword evidence="2" id="KW-0677">Repeat</keyword>
<evidence type="ECO:0000256" key="4">
    <source>
        <dbReference type="ARBA" id="ARBA00023027"/>
    </source>
</evidence>
<dbReference type="InterPro" id="IPR052259">
    <property type="entry name" value="Nucleoredoxin-like"/>
</dbReference>
<dbReference type="PANTHER" id="PTHR13871:SF96">
    <property type="entry name" value="THIOREDOXIN DOMAIN-CONTAINING PROTEIN"/>
    <property type="match status" value="1"/>
</dbReference>
<gene>
    <name evidence="11" type="ORF">TL16_g03975</name>
</gene>
<name>A0A9W7A248_9STRA</name>
<keyword evidence="3" id="KW-0560">Oxidoreductase</keyword>
<evidence type="ECO:0000256" key="7">
    <source>
        <dbReference type="ARBA" id="ARBA00047804"/>
    </source>
</evidence>
<feature type="region of interest" description="Disordered" evidence="9">
    <location>
        <begin position="287"/>
        <end position="313"/>
    </location>
</feature>
<evidence type="ECO:0000256" key="8">
    <source>
        <dbReference type="SAM" id="Coils"/>
    </source>
</evidence>
<dbReference type="InterPro" id="IPR027417">
    <property type="entry name" value="P-loop_NTPase"/>
</dbReference>
<dbReference type="Pfam" id="PF13905">
    <property type="entry name" value="Thioredoxin_8"/>
    <property type="match status" value="1"/>
</dbReference>
<dbReference type="PROSITE" id="PS00194">
    <property type="entry name" value="THIOREDOXIN_1"/>
    <property type="match status" value="1"/>
</dbReference>
<dbReference type="InterPro" id="IPR036249">
    <property type="entry name" value="Thioredoxin-like_sf"/>
</dbReference>
<evidence type="ECO:0000256" key="5">
    <source>
        <dbReference type="ARBA" id="ARBA00025782"/>
    </source>
</evidence>
<protein>
    <recommendedName>
        <fullName evidence="1">protein-disulfide reductase</fullName>
        <ecNumber evidence="1">1.8.1.8</ecNumber>
    </recommendedName>
</protein>
<reference evidence="12" key="1">
    <citation type="journal article" date="2023" name="Commun. Biol.">
        <title>Genome analysis of Parmales, the sister group of diatoms, reveals the evolutionary specialization of diatoms from phago-mixotrophs to photoautotrophs.</title>
        <authorList>
            <person name="Ban H."/>
            <person name="Sato S."/>
            <person name="Yoshikawa S."/>
            <person name="Yamada K."/>
            <person name="Nakamura Y."/>
            <person name="Ichinomiya M."/>
            <person name="Sato N."/>
            <person name="Blanc-Mathieu R."/>
            <person name="Endo H."/>
            <person name="Kuwata A."/>
            <person name="Ogata H."/>
        </authorList>
    </citation>
    <scope>NUCLEOTIDE SEQUENCE [LARGE SCALE GENOMIC DNA]</scope>
</reference>
<proteinExistence type="inferred from homology"/>